<proteinExistence type="predicted"/>
<sequence>PLPVASTSPSSRRAPARPPRWTVPRSRVRTRPRPGSPWPASRWCRASGCPPIRRRSSPSPTAGRTPARSTPCAAVPRPPSSRRLPWPLPAGRARPALTAASRTCAPACWAPVPAAPTPTGPPCLSAPGTLSAGPTACSASPPLPPPGRRTLR</sequence>
<gene>
    <name evidence="1" type="ORF">IWQ57_005092</name>
</gene>
<dbReference type="EMBL" id="JANBUJ010002276">
    <property type="protein sequence ID" value="KAJ2764641.1"/>
    <property type="molecule type" value="Genomic_DNA"/>
</dbReference>
<protein>
    <submittedName>
        <fullName evidence="1">Uncharacterized protein</fullName>
    </submittedName>
</protein>
<feature type="non-terminal residue" evidence="1">
    <location>
        <position position="152"/>
    </location>
</feature>
<keyword evidence="2" id="KW-1185">Reference proteome</keyword>
<dbReference type="Proteomes" id="UP001140234">
    <property type="component" value="Unassembled WGS sequence"/>
</dbReference>
<evidence type="ECO:0000313" key="1">
    <source>
        <dbReference type="EMBL" id="KAJ2764641.1"/>
    </source>
</evidence>
<accession>A0ACC1JPA1</accession>
<comment type="caution">
    <text evidence="1">The sequence shown here is derived from an EMBL/GenBank/DDBJ whole genome shotgun (WGS) entry which is preliminary data.</text>
</comment>
<reference evidence="1" key="1">
    <citation type="submission" date="2022-07" db="EMBL/GenBank/DDBJ databases">
        <title>Phylogenomic reconstructions and comparative analyses of Kickxellomycotina fungi.</title>
        <authorList>
            <person name="Reynolds N.K."/>
            <person name="Stajich J.E."/>
            <person name="Barry K."/>
            <person name="Grigoriev I.V."/>
            <person name="Crous P."/>
            <person name="Smith M.E."/>
        </authorList>
    </citation>
    <scope>NUCLEOTIDE SEQUENCE</scope>
    <source>
        <strain evidence="1">CBS 109366</strain>
    </source>
</reference>
<organism evidence="1 2">
    <name type="scientific">Coemansia nantahalensis</name>
    <dbReference type="NCBI Taxonomy" id="2789366"/>
    <lineage>
        <taxon>Eukaryota</taxon>
        <taxon>Fungi</taxon>
        <taxon>Fungi incertae sedis</taxon>
        <taxon>Zoopagomycota</taxon>
        <taxon>Kickxellomycotina</taxon>
        <taxon>Kickxellomycetes</taxon>
        <taxon>Kickxellales</taxon>
        <taxon>Kickxellaceae</taxon>
        <taxon>Coemansia</taxon>
    </lineage>
</organism>
<name>A0ACC1JPA1_9FUNG</name>
<feature type="non-terminal residue" evidence="1">
    <location>
        <position position="1"/>
    </location>
</feature>
<evidence type="ECO:0000313" key="2">
    <source>
        <dbReference type="Proteomes" id="UP001140234"/>
    </source>
</evidence>